<feature type="region of interest" description="Disordered" evidence="1">
    <location>
        <begin position="38"/>
        <end position="80"/>
    </location>
</feature>
<sequence length="80" mass="9277">MQARLDELLGGFHRRMDAQQSVEAKLADFGNRMDTRLQQEQAQALARQQQEQALKQQQEQAKTKEPEIEREHSRGFGIGR</sequence>
<feature type="compositionally biased region" description="Basic and acidic residues" evidence="1">
    <location>
        <begin position="61"/>
        <end position="74"/>
    </location>
</feature>
<name>E8X7U7_GRATM</name>
<evidence type="ECO:0000313" key="2">
    <source>
        <dbReference type="EMBL" id="ADW71531.1"/>
    </source>
</evidence>
<dbReference type="HOGENOM" id="CLU_2584812_0_0_0"/>
<gene>
    <name evidence="2" type="ordered locus">AciX9_4601</name>
</gene>
<organism evidence="3">
    <name type="scientific">Granulicella tundricola (strain ATCC BAA-1859 / DSM 23138 / MP5ACTX9)</name>
    <dbReference type="NCBI Taxonomy" id="1198114"/>
    <lineage>
        <taxon>Bacteria</taxon>
        <taxon>Pseudomonadati</taxon>
        <taxon>Acidobacteriota</taxon>
        <taxon>Terriglobia</taxon>
        <taxon>Terriglobales</taxon>
        <taxon>Acidobacteriaceae</taxon>
        <taxon>Granulicella</taxon>
    </lineage>
</organism>
<geneLocation type="plasmid" evidence="2 3">
    <name>pACIX905</name>
</geneLocation>
<evidence type="ECO:0000313" key="3">
    <source>
        <dbReference type="Proteomes" id="UP000000343"/>
    </source>
</evidence>
<dbReference type="KEGG" id="acm:AciX9_4601"/>
<evidence type="ECO:0000256" key="1">
    <source>
        <dbReference type="SAM" id="MobiDB-lite"/>
    </source>
</evidence>
<proteinExistence type="predicted"/>
<dbReference type="AlphaFoldDB" id="E8X7U7"/>
<keyword evidence="3" id="KW-1185">Reference proteome</keyword>
<reference evidence="3" key="1">
    <citation type="submission" date="2011-01" db="EMBL/GenBank/DDBJ databases">
        <title>Complete sequence of plasmid5 of Acidobacterium sp. MP5ACTX9.</title>
        <authorList>
            <consortium name="US DOE Joint Genome Institute"/>
            <person name="Lucas S."/>
            <person name="Copeland A."/>
            <person name="Lapidus A."/>
            <person name="Cheng J.-F."/>
            <person name="Goodwin L."/>
            <person name="Pitluck S."/>
            <person name="Teshima H."/>
            <person name="Detter J.C."/>
            <person name="Han C."/>
            <person name="Tapia R."/>
            <person name="Land M."/>
            <person name="Hauser L."/>
            <person name="Kyrpides N."/>
            <person name="Ivanova N."/>
            <person name="Ovchinnikova G."/>
            <person name="Pagani I."/>
            <person name="Rawat S.R."/>
            <person name="Mannisto M."/>
            <person name="Haggblom M.M."/>
            <person name="Woyke T."/>
        </authorList>
    </citation>
    <scope>NUCLEOTIDE SEQUENCE [LARGE SCALE GENOMIC DNA]</scope>
    <source>
        <strain evidence="3">MP5ACTX9</strain>
        <plasmid evidence="3">Plasmid pACIX905</plasmid>
    </source>
</reference>
<keyword evidence="2" id="KW-0614">Plasmid</keyword>
<dbReference type="RefSeq" id="WP_013573250.1">
    <property type="nucleotide sequence ID" value="NC_015060.1"/>
</dbReference>
<accession>E8X7U7</accession>
<feature type="compositionally biased region" description="Low complexity" evidence="1">
    <location>
        <begin position="38"/>
        <end position="60"/>
    </location>
</feature>
<protein>
    <submittedName>
        <fullName evidence="2">Uncharacterized protein</fullName>
    </submittedName>
</protein>
<dbReference type="EMBL" id="CP002485">
    <property type="protein sequence ID" value="ADW71531.1"/>
    <property type="molecule type" value="Genomic_DNA"/>
</dbReference>
<dbReference type="Proteomes" id="UP000000343">
    <property type="component" value="Plasmid pACIX905"/>
</dbReference>
<dbReference type="OrthoDB" id="36394at57723"/>